<reference evidence="2 3" key="1">
    <citation type="journal article" date="2018" name="Sci. Rep.">
        <title>Comparative analysis of the Pocillopora damicornis genome highlights role of immune system in coral evolution.</title>
        <authorList>
            <person name="Cunning R."/>
            <person name="Bay R.A."/>
            <person name="Gillette P."/>
            <person name="Baker A.C."/>
            <person name="Traylor-Knowles N."/>
        </authorList>
    </citation>
    <scope>NUCLEOTIDE SEQUENCE [LARGE SCALE GENOMIC DNA]</scope>
    <source>
        <strain evidence="2">RSMAS</strain>
        <tissue evidence="2">Whole animal</tissue>
    </source>
</reference>
<keyword evidence="3" id="KW-1185">Reference proteome</keyword>
<protein>
    <recommendedName>
        <fullName evidence="1">DUF6570 domain-containing protein</fullName>
    </recommendedName>
</protein>
<gene>
    <name evidence="2" type="ORF">pdam_00013573</name>
</gene>
<feature type="domain" description="DUF6570" evidence="1">
    <location>
        <begin position="91"/>
        <end position="140"/>
    </location>
</feature>
<organism evidence="2 3">
    <name type="scientific">Pocillopora damicornis</name>
    <name type="common">Cauliflower coral</name>
    <name type="synonym">Millepora damicornis</name>
    <dbReference type="NCBI Taxonomy" id="46731"/>
    <lineage>
        <taxon>Eukaryota</taxon>
        <taxon>Metazoa</taxon>
        <taxon>Cnidaria</taxon>
        <taxon>Anthozoa</taxon>
        <taxon>Hexacorallia</taxon>
        <taxon>Scleractinia</taxon>
        <taxon>Astrocoeniina</taxon>
        <taxon>Pocilloporidae</taxon>
        <taxon>Pocillopora</taxon>
    </lineage>
</organism>
<dbReference type="Pfam" id="PF20209">
    <property type="entry name" value="DUF6570"/>
    <property type="match status" value="1"/>
</dbReference>
<dbReference type="AlphaFoldDB" id="A0A3M6U6H0"/>
<evidence type="ECO:0000313" key="3">
    <source>
        <dbReference type="Proteomes" id="UP000275408"/>
    </source>
</evidence>
<dbReference type="EMBL" id="RCHS01002152">
    <property type="protein sequence ID" value="RMX49250.1"/>
    <property type="molecule type" value="Genomic_DNA"/>
</dbReference>
<accession>A0A3M6U6H0</accession>
<dbReference type="Proteomes" id="UP000275408">
    <property type="component" value="Unassembled WGS sequence"/>
</dbReference>
<evidence type="ECO:0000259" key="1">
    <source>
        <dbReference type="Pfam" id="PF20209"/>
    </source>
</evidence>
<dbReference type="OrthoDB" id="5976378at2759"/>
<proteinExistence type="predicted"/>
<sequence length="192" mass="22172">MNLMHDGEFHDQEWARLNMSKFHHSIVYIVSQCTVCQETWPLKSKPRSSDTYVCSKCSRDKKGLNSKSVQRSFPLKIQRYLLQFHLNYRGLSVIIVKMKGRNDTLKDVIVRRQKVHDALLWFAQNNPHCADVEINEQALNSLPDNGAPTDLLTEETEDHILLEENIDLDLGPLTDNHSEDTVYKKSTDISSF</sequence>
<evidence type="ECO:0000313" key="2">
    <source>
        <dbReference type="EMBL" id="RMX49250.1"/>
    </source>
</evidence>
<dbReference type="InterPro" id="IPR046700">
    <property type="entry name" value="DUF6570"/>
</dbReference>
<name>A0A3M6U6H0_POCDA</name>
<comment type="caution">
    <text evidence="2">The sequence shown here is derived from an EMBL/GenBank/DDBJ whole genome shotgun (WGS) entry which is preliminary data.</text>
</comment>